<keyword evidence="16" id="KW-0539">Nucleus</keyword>
<dbReference type="PROSITE" id="PS00973">
    <property type="entry name" value="USP_2"/>
    <property type="match status" value="1"/>
</dbReference>
<dbReference type="Pfam" id="PF00443">
    <property type="entry name" value="UCH"/>
    <property type="match status" value="1"/>
</dbReference>
<evidence type="ECO:0000256" key="22">
    <source>
        <dbReference type="ARBA" id="ARBA00082185"/>
    </source>
</evidence>
<dbReference type="GO" id="GO:0006325">
    <property type="term" value="P:chromatin organization"/>
    <property type="evidence" value="ECO:0007669"/>
    <property type="project" value="UniProtKB-KW"/>
</dbReference>
<keyword evidence="15" id="KW-0804">Transcription</keyword>
<dbReference type="GO" id="GO:1904888">
    <property type="term" value="P:cranial skeletal system development"/>
    <property type="evidence" value="ECO:0007669"/>
    <property type="project" value="Ensembl"/>
</dbReference>
<evidence type="ECO:0000256" key="19">
    <source>
        <dbReference type="ARBA" id="ARBA00071633"/>
    </source>
</evidence>
<reference evidence="24" key="2">
    <citation type="submission" date="2025-09" db="UniProtKB">
        <authorList>
            <consortium name="Ensembl"/>
        </authorList>
    </citation>
    <scope>IDENTIFICATION</scope>
</reference>
<keyword evidence="11" id="KW-0862">Zinc</keyword>
<evidence type="ECO:0000256" key="4">
    <source>
        <dbReference type="ARBA" id="ARBA00012759"/>
    </source>
</evidence>
<dbReference type="InterPro" id="IPR050185">
    <property type="entry name" value="Ub_carboxyl-term_hydrolase"/>
</dbReference>
<dbReference type="PROSITE" id="PS00972">
    <property type="entry name" value="USP_1"/>
    <property type="match status" value="1"/>
</dbReference>
<comment type="similarity">
    <text evidence="17">Belongs to the peptidase C19 family. USP21 subfamily.</text>
</comment>
<evidence type="ECO:0000256" key="7">
    <source>
        <dbReference type="ARBA" id="ARBA00022723"/>
    </source>
</evidence>
<evidence type="ECO:0000256" key="21">
    <source>
        <dbReference type="ARBA" id="ARBA00078760"/>
    </source>
</evidence>
<dbReference type="GO" id="GO:0005634">
    <property type="term" value="C:nucleus"/>
    <property type="evidence" value="ECO:0007669"/>
    <property type="project" value="UniProtKB-SubCell"/>
</dbReference>
<evidence type="ECO:0000256" key="16">
    <source>
        <dbReference type="ARBA" id="ARBA00023242"/>
    </source>
</evidence>
<evidence type="ECO:0000256" key="1">
    <source>
        <dbReference type="ARBA" id="ARBA00000707"/>
    </source>
</evidence>
<dbReference type="STRING" id="80966.ENSAPOP00000015295"/>
<evidence type="ECO:0000256" key="15">
    <source>
        <dbReference type="ARBA" id="ARBA00023163"/>
    </source>
</evidence>
<dbReference type="GO" id="GO:0016579">
    <property type="term" value="P:protein deubiquitination"/>
    <property type="evidence" value="ECO:0007669"/>
    <property type="project" value="InterPro"/>
</dbReference>
<comment type="subunit">
    <text evidence="18">Interacts with BEND3.</text>
</comment>
<evidence type="ECO:0000256" key="10">
    <source>
        <dbReference type="ARBA" id="ARBA00022807"/>
    </source>
</evidence>
<evidence type="ECO:0000256" key="8">
    <source>
        <dbReference type="ARBA" id="ARBA00022786"/>
    </source>
</evidence>
<dbReference type="InterPro" id="IPR028889">
    <property type="entry name" value="USP"/>
</dbReference>
<dbReference type="InterPro" id="IPR001394">
    <property type="entry name" value="Peptidase_C19_UCH"/>
</dbReference>
<sequence length="346" mass="39636">EQLTLGSGRVGLRNIGNTCFLNAVVQCLSHTRGLRNYCLVKSYKHEKFSKEEAKLMDAFSQVLSGLWDVNEGDTVVNPRHFYNVFKEAVPYFSGFSQQDAQEFLRFLLDKLHTEINLCFKKKKIFETLVIFIISEEAAAMWKKHLERDDSIIVDLFSGQLRSSLHCSVCSHYSNTFDVFCDLSLPIPKRSSGGEVTLRECLDLFSQEEKLDKENSPMCERCNRRTECTKQLSIQRFPQVIVIHLNRFTTSRWSISKSTVYVSFPLTNLDLGPYGPADCAVLYNLYAICNHAGTVNMGHYTACCLDENSWCFYNDSSVTPLTENQLQTNQAYVLFYQRSNSTTTIRK</sequence>
<keyword evidence="13" id="KW-0805">Transcription regulation</keyword>
<evidence type="ECO:0000313" key="25">
    <source>
        <dbReference type="Proteomes" id="UP000257200"/>
    </source>
</evidence>
<name>A0A3Q1GBI7_9TELE</name>
<keyword evidence="7" id="KW-0479">Metal-binding</keyword>
<evidence type="ECO:0000256" key="3">
    <source>
        <dbReference type="ARBA" id="ARBA00004496"/>
    </source>
</evidence>
<dbReference type="GO" id="GO:0021551">
    <property type="term" value="P:central nervous system morphogenesis"/>
    <property type="evidence" value="ECO:0007669"/>
    <property type="project" value="Ensembl"/>
</dbReference>
<evidence type="ECO:0000256" key="13">
    <source>
        <dbReference type="ARBA" id="ARBA00023015"/>
    </source>
</evidence>
<dbReference type="GO" id="GO:0006508">
    <property type="term" value="P:proteolysis"/>
    <property type="evidence" value="ECO:0007669"/>
    <property type="project" value="UniProtKB-KW"/>
</dbReference>
<dbReference type="GO" id="GO:0005737">
    <property type="term" value="C:cytoplasm"/>
    <property type="evidence" value="ECO:0007669"/>
    <property type="project" value="UniProtKB-SubCell"/>
</dbReference>
<comment type="subcellular location">
    <subcellularLocation>
        <location evidence="3">Cytoplasm</location>
    </subcellularLocation>
    <subcellularLocation>
        <location evidence="2">Nucleus</location>
    </subcellularLocation>
</comment>
<evidence type="ECO:0000259" key="23">
    <source>
        <dbReference type="PROSITE" id="PS50235"/>
    </source>
</evidence>
<dbReference type="EC" id="3.4.19.12" evidence="4"/>
<dbReference type="AlphaFoldDB" id="A0A3Q1GBI7"/>
<dbReference type="GO" id="GO:0046872">
    <property type="term" value="F:metal ion binding"/>
    <property type="evidence" value="ECO:0007669"/>
    <property type="project" value="UniProtKB-KW"/>
</dbReference>
<evidence type="ECO:0000256" key="18">
    <source>
        <dbReference type="ARBA" id="ARBA00063395"/>
    </source>
</evidence>
<keyword evidence="25" id="KW-1185">Reference proteome</keyword>
<evidence type="ECO:0000256" key="14">
    <source>
        <dbReference type="ARBA" id="ARBA00023159"/>
    </source>
</evidence>
<dbReference type="SUPFAM" id="SSF54001">
    <property type="entry name" value="Cysteine proteinases"/>
    <property type="match status" value="1"/>
</dbReference>
<dbReference type="InParanoid" id="A0A3Q1GBI7"/>
<keyword evidence="12" id="KW-0156">Chromatin regulator</keyword>
<accession>A0A3Q1GBI7</accession>
<keyword evidence="10" id="KW-0788">Thiol protease</keyword>
<keyword evidence="6" id="KW-0645">Protease</keyword>
<dbReference type="GeneTree" id="ENSGT00940000155545"/>
<reference evidence="24" key="1">
    <citation type="submission" date="2025-08" db="UniProtKB">
        <authorList>
            <consortium name="Ensembl"/>
        </authorList>
    </citation>
    <scope>IDENTIFICATION</scope>
</reference>
<feature type="domain" description="USP" evidence="23">
    <location>
        <begin position="10"/>
        <end position="338"/>
    </location>
</feature>
<evidence type="ECO:0000256" key="5">
    <source>
        <dbReference type="ARBA" id="ARBA00022490"/>
    </source>
</evidence>
<protein>
    <recommendedName>
        <fullName evidence="19">Ubiquitin carboxyl-terminal hydrolase 21</fullName>
        <ecNumber evidence="4">3.4.19.12</ecNumber>
    </recommendedName>
    <alternativeName>
        <fullName evidence="22">Deubiquitinating enzyme 21</fullName>
    </alternativeName>
    <alternativeName>
        <fullName evidence="20">Ubiquitin thioesterase 21</fullName>
    </alternativeName>
    <alternativeName>
        <fullName evidence="21">Ubiquitin-specific-processing protease 21</fullName>
    </alternativeName>
</protein>
<evidence type="ECO:0000256" key="17">
    <source>
        <dbReference type="ARBA" id="ARBA00061628"/>
    </source>
</evidence>
<dbReference type="PROSITE" id="PS50235">
    <property type="entry name" value="USP_3"/>
    <property type="match status" value="1"/>
</dbReference>
<evidence type="ECO:0000256" key="11">
    <source>
        <dbReference type="ARBA" id="ARBA00022833"/>
    </source>
</evidence>
<keyword evidence="8" id="KW-0833">Ubl conjugation pathway</keyword>
<evidence type="ECO:0000256" key="20">
    <source>
        <dbReference type="ARBA" id="ARBA00075168"/>
    </source>
</evidence>
<dbReference type="PANTHER" id="PTHR21646">
    <property type="entry name" value="UBIQUITIN CARBOXYL-TERMINAL HYDROLASE"/>
    <property type="match status" value="1"/>
</dbReference>
<dbReference type="Ensembl" id="ENSAPOT00000033167.1">
    <property type="protein sequence ID" value="ENSAPOP00000015295.1"/>
    <property type="gene ID" value="ENSAPOG00000018308.1"/>
</dbReference>
<dbReference type="FunFam" id="3.90.70.10:FF:000058">
    <property type="entry name" value="Ubiquitin carboxyl-terminal hydrolase 21"/>
    <property type="match status" value="1"/>
</dbReference>
<keyword evidence="14" id="KW-0010">Activator</keyword>
<evidence type="ECO:0000256" key="6">
    <source>
        <dbReference type="ARBA" id="ARBA00022670"/>
    </source>
</evidence>
<evidence type="ECO:0000256" key="2">
    <source>
        <dbReference type="ARBA" id="ARBA00004123"/>
    </source>
</evidence>
<organism evidence="24 25">
    <name type="scientific">Acanthochromis polyacanthus</name>
    <name type="common">spiny chromis</name>
    <dbReference type="NCBI Taxonomy" id="80966"/>
    <lineage>
        <taxon>Eukaryota</taxon>
        <taxon>Metazoa</taxon>
        <taxon>Chordata</taxon>
        <taxon>Craniata</taxon>
        <taxon>Vertebrata</taxon>
        <taxon>Euteleostomi</taxon>
        <taxon>Actinopterygii</taxon>
        <taxon>Neopterygii</taxon>
        <taxon>Teleostei</taxon>
        <taxon>Neoteleostei</taxon>
        <taxon>Acanthomorphata</taxon>
        <taxon>Ovalentaria</taxon>
        <taxon>Pomacentridae</taxon>
        <taxon>Acanthochromis</taxon>
    </lineage>
</organism>
<dbReference type="Proteomes" id="UP000257200">
    <property type="component" value="Unplaced"/>
</dbReference>
<dbReference type="CDD" id="cd02674">
    <property type="entry name" value="Peptidase_C19R"/>
    <property type="match status" value="1"/>
</dbReference>
<dbReference type="InterPro" id="IPR038765">
    <property type="entry name" value="Papain-like_cys_pep_sf"/>
</dbReference>
<dbReference type="InterPro" id="IPR018200">
    <property type="entry name" value="USP_CS"/>
</dbReference>
<dbReference type="GO" id="GO:0004843">
    <property type="term" value="F:cysteine-type deubiquitinase activity"/>
    <property type="evidence" value="ECO:0007669"/>
    <property type="project" value="UniProtKB-EC"/>
</dbReference>
<keyword evidence="5" id="KW-0963">Cytoplasm</keyword>
<dbReference type="PANTHER" id="PTHR21646:SF6">
    <property type="entry name" value="UBIQUITIN CARBOXYL-TERMINAL HYDROLASE 21"/>
    <property type="match status" value="1"/>
</dbReference>
<dbReference type="Gene3D" id="3.90.70.10">
    <property type="entry name" value="Cysteine proteinases"/>
    <property type="match status" value="1"/>
</dbReference>
<evidence type="ECO:0000256" key="9">
    <source>
        <dbReference type="ARBA" id="ARBA00022801"/>
    </source>
</evidence>
<evidence type="ECO:0000313" key="24">
    <source>
        <dbReference type="Ensembl" id="ENSAPOP00000015295.1"/>
    </source>
</evidence>
<evidence type="ECO:0000256" key="12">
    <source>
        <dbReference type="ARBA" id="ARBA00022853"/>
    </source>
</evidence>
<comment type="catalytic activity">
    <reaction evidence="1">
        <text>Thiol-dependent hydrolysis of ester, thioester, amide, peptide and isopeptide bonds formed by the C-terminal Gly of ubiquitin (a 76-residue protein attached to proteins as an intracellular targeting signal).</text>
        <dbReference type="EC" id="3.4.19.12"/>
    </reaction>
</comment>
<keyword evidence="9" id="KW-0378">Hydrolase</keyword>
<proteinExistence type="inferred from homology"/>